<dbReference type="Proteomes" id="UP001241072">
    <property type="component" value="Unassembled WGS sequence"/>
</dbReference>
<evidence type="ECO:0000313" key="1">
    <source>
        <dbReference type="EMBL" id="MDO7883659.1"/>
    </source>
</evidence>
<name>A0ABT9BSP3_9MICO</name>
<evidence type="ECO:0000313" key="2">
    <source>
        <dbReference type="Proteomes" id="UP001241072"/>
    </source>
</evidence>
<dbReference type="Gene3D" id="3.40.1760.10">
    <property type="entry name" value="YfbM-like super family"/>
    <property type="match status" value="1"/>
</dbReference>
<evidence type="ECO:0008006" key="3">
    <source>
        <dbReference type="Google" id="ProtNLM"/>
    </source>
</evidence>
<accession>A0ABT9BSP3</accession>
<comment type="caution">
    <text evidence="1">The sequence shown here is derived from an EMBL/GenBank/DDBJ whole genome shotgun (WGS) entry which is preliminary data.</text>
</comment>
<sequence length="161" mass="17488">MAVTQQLARLTERQIALCGSDVAMLERVCGGEELPADDYAQLDWAPAMLNRAAARSGLAHRFVEALERSTAGSRELHPGYTGLFATYEALTCLSEAETAAIAALLDTIDTRTLLSPPAVEAANEGFGVTDPQGYLLEMFERLRGFYDGAARRGMGMALWWD</sequence>
<proteinExistence type="predicted"/>
<protein>
    <recommendedName>
        <fullName evidence="3">DUF1877 family protein</fullName>
    </recommendedName>
</protein>
<reference evidence="1 2" key="1">
    <citation type="submission" date="2023-07" db="EMBL/GenBank/DDBJ databases">
        <title>Protaetiibacter sp. nov WY-16 isolated from soil.</title>
        <authorList>
            <person name="Liu B."/>
            <person name="Wan Y."/>
        </authorList>
    </citation>
    <scope>NUCLEOTIDE SEQUENCE [LARGE SCALE GENOMIC DNA]</scope>
    <source>
        <strain evidence="1 2">WY-16</strain>
    </source>
</reference>
<dbReference type="EMBL" id="JAUQUB010000008">
    <property type="protein sequence ID" value="MDO7883659.1"/>
    <property type="molecule type" value="Genomic_DNA"/>
</dbReference>
<dbReference type="RefSeq" id="WP_305004085.1">
    <property type="nucleotide sequence ID" value="NZ_JAUQUB010000008.1"/>
</dbReference>
<organism evidence="1 2">
    <name type="scientific">Antiquaquibacter soli</name>
    <dbReference type="NCBI Taxonomy" id="3064523"/>
    <lineage>
        <taxon>Bacteria</taxon>
        <taxon>Bacillati</taxon>
        <taxon>Actinomycetota</taxon>
        <taxon>Actinomycetes</taxon>
        <taxon>Micrococcales</taxon>
        <taxon>Microbacteriaceae</taxon>
        <taxon>Antiquaquibacter</taxon>
    </lineage>
</organism>
<dbReference type="InterPro" id="IPR035944">
    <property type="entry name" value="YfbM-like_sf"/>
</dbReference>
<keyword evidence="2" id="KW-1185">Reference proteome</keyword>
<gene>
    <name evidence="1" type="ORF">Q5716_15610</name>
</gene>